<gene>
    <name evidence="4" type="ORF">HJG60_004907</name>
</gene>
<evidence type="ECO:0000256" key="2">
    <source>
        <dbReference type="SAM" id="MobiDB-lite"/>
    </source>
</evidence>
<dbReference type="Proteomes" id="UP000664940">
    <property type="component" value="Unassembled WGS sequence"/>
</dbReference>
<evidence type="ECO:0000313" key="5">
    <source>
        <dbReference type="Proteomes" id="UP000664940"/>
    </source>
</evidence>
<comment type="similarity">
    <text evidence="1">Belongs to the FAM90 family.</text>
</comment>
<sequence length="447" mass="48332">MAGRHPQAGPSKPLRAQKGQKQPRAPVAVRAPPVEKEDPRVKCKNCGAFGHKATSTRCPMKRWDGALAPQPVGSNKMKENRKLCSPGDAQNPGSAALPAKEKEQRPSQEDQQRQALLQRFPRRPLGRLQPSRKDQAQTCNYLRHPHQPMPVHTTHRICLGDIGDTTRSPDRNPDEISTVSPIHGAERSTFSPPMVSKGERVPVSDSHHPAGMGFVQGPGSNPHNLACAFIPQAPAKHPDVKSPSMAQPAAHSSGQNSQVSLKAPGKRAAESPVQTCQKPLKKTRLSPYPAPQKTMPGEDPEWIHPVLPPASVPVLTPAQAPQVPRKTPAKGEGVDLPPPPKGRLLSTVYTCPVSQHPLVSQRQGQPLRMVLRRLKGGQWSSRLLSTPSVLPAEEPVPPAQSPPSPGRSEAPCSSAASSDLHEDLQVSSSSEDNEDLQDFSFWEDSDD</sequence>
<dbReference type="EMBL" id="JABVXQ010000012">
    <property type="protein sequence ID" value="KAF6084020.1"/>
    <property type="molecule type" value="Genomic_DNA"/>
</dbReference>
<protein>
    <submittedName>
        <fullName evidence="4">Family with sequence similarity 90 member A26</fullName>
    </submittedName>
</protein>
<evidence type="ECO:0000259" key="3">
    <source>
        <dbReference type="Pfam" id="PF15288"/>
    </source>
</evidence>
<evidence type="ECO:0000256" key="1">
    <source>
        <dbReference type="ARBA" id="ARBA00007943"/>
    </source>
</evidence>
<feature type="compositionally biased region" description="Basic and acidic residues" evidence="2">
    <location>
        <begin position="99"/>
        <end position="112"/>
    </location>
</feature>
<dbReference type="AlphaFoldDB" id="A0A833Z380"/>
<dbReference type="Pfam" id="PF15288">
    <property type="entry name" value="zf-CCHC_6"/>
    <property type="match status" value="1"/>
</dbReference>
<accession>A0A833Z380</accession>
<feature type="region of interest" description="Disordered" evidence="2">
    <location>
        <begin position="234"/>
        <end position="296"/>
    </location>
</feature>
<dbReference type="PANTHER" id="PTHR16035">
    <property type="entry name" value="PROTEIN FAM90A1"/>
    <property type="match status" value="1"/>
</dbReference>
<evidence type="ECO:0000313" key="4">
    <source>
        <dbReference type="EMBL" id="KAF6084020.1"/>
    </source>
</evidence>
<dbReference type="PANTHER" id="PTHR16035:SF14">
    <property type="entry name" value="FAMILY WITH SEQUENCE SIMILARITY 90 MEMBER A11, PSEUDOGENE-RELATED"/>
    <property type="match status" value="1"/>
</dbReference>
<feature type="region of interest" description="Disordered" evidence="2">
    <location>
        <begin position="1"/>
        <end position="135"/>
    </location>
</feature>
<proteinExistence type="inferred from homology"/>
<dbReference type="InterPro" id="IPR041670">
    <property type="entry name" value="Znf-CCHC_6"/>
</dbReference>
<feature type="compositionally biased region" description="Polar residues" evidence="2">
    <location>
        <begin position="250"/>
        <end position="260"/>
    </location>
</feature>
<reference evidence="4 5" key="1">
    <citation type="journal article" date="2020" name="Nature">
        <title>Six reference-quality genomes reveal evolution of bat adaptations.</title>
        <authorList>
            <person name="Jebb D."/>
            <person name="Huang Z."/>
            <person name="Pippel M."/>
            <person name="Hughes G.M."/>
            <person name="Lavrichenko K."/>
            <person name="Devanna P."/>
            <person name="Winkler S."/>
            <person name="Jermiin L.S."/>
            <person name="Skirmuntt E.C."/>
            <person name="Katzourakis A."/>
            <person name="Burkitt-Gray L."/>
            <person name="Ray D.A."/>
            <person name="Sullivan K.A.M."/>
            <person name="Roscito J.G."/>
            <person name="Kirilenko B.M."/>
            <person name="Davalos L.M."/>
            <person name="Corthals A.P."/>
            <person name="Power M.L."/>
            <person name="Jones G."/>
            <person name="Ransome R.D."/>
            <person name="Dechmann D.K.N."/>
            <person name="Locatelli A.G."/>
            <person name="Puechmaille S.J."/>
            <person name="Fedrigo O."/>
            <person name="Jarvis E.D."/>
            <person name="Hiller M."/>
            <person name="Vernes S.C."/>
            <person name="Myers E.W."/>
            <person name="Teeling E.C."/>
        </authorList>
    </citation>
    <scope>NUCLEOTIDE SEQUENCE [LARGE SCALE GENOMIC DNA]</scope>
    <source>
        <strain evidence="4">Bat1K_MPI-CBG_1</strain>
    </source>
</reference>
<name>A0A833Z380_9CHIR</name>
<feature type="region of interest" description="Disordered" evidence="2">
    <location>
        <begin position="319"/>
        <end position="339"/>
    </location>
</feature>
<organism evidence="4 5">
    <name type="scientific">Phyllostomus discolor</name>
    <name type="common">pale spear-nosed bat</name>
    <dbReference type="NCBI Taxonomy" id="89673"/>
    <lineage>
        <taxon>Eukaryota</taxon>
        <taxon>Metazoa</taxon>
        <taxon>Chordata</taxon>
        <taxon>Craniata</taxon>
        <taxon>Vertebrata</taxon>
        <taxon>Euteleostomi</taxon>
        <taxon>Mammalia</taxon>
        <taxon>Eutheria</taxon>
        <taxon>Laurasiatheria</taxon>
        <taxon>Chiroptera</taxon>
        <taxon>Yangochiroptera</taxon>
        <taxon>Phyllostomidae</taxon>
        <taxon>Phyllostominae</taxon>
        <taxon>Phyllostomus</taxon>
    </lineage>
</organism>
<feature type="compositionally biased region" description="Acidic residues" evidence="2">
    <location>
        <begin position="431"/>
        <end position="447"/>
    </location>
</feature>
<dbReference type="InterPro" id="IPR039213">
    <property type="entry name" value="FAM90"/>
</dbReference>
<feature type="domain" description="Zinc knuckle" evidence="3">
    <location>
        <begin position="40"/>
        <end position="81"/>
    </location>
</feature>
<feature type="compositionally biased region" description="Low complexity" evidence="2">
    <location>
        <begin position="23"/>
        <end position="32"/>
    </location>
</feature>
<feature type="region of interest" description="Disordered" evidence="2">
    <location>
        <begin position="387"/>
        <end position="447"/>
    </location>
</feature>
<feature type="region of interest" description="Disordered" evidence="2">
    <location>
        <begin position="184"/>
        <end position="204"/>
    </location>
</feature>
<feature type="compositionally biased region" description="Pro residues" evidence="2">
    <location>
        <begin position="394"/>
        <end position="405"/>
    </location>
</feature>
<comment type="caution">
    <text evidence="4">The sequence shown here is derived from an EMBL/GenBank/DDBJ whole genome shotgun (WGS) entry which is preliminary data.</text>
</comment>